<dbReference type="EMBL" id="BMJQ01000006">
    <property type="protein sequence ID" value="GGF20310.1"/>
    <property type="molecule type" value="Genomic_DNA"/>
</dbReference>
<dbReference type="RefSeq" id="WP_189046666.1">
    <property type="nucleotide sequence ID" value="NZ_BMJQ01000006.1"/>
</dbReference>
<name>A0A8J2YUI3_9PROT</name>
<keyword evidence="3" id="KW-1185">Reference proteome</keyword>
<accession>A0A8J2YUI3</accession>
<reference evidence="2" key="2">
    <citation type="submission" date="2020-09" db="EMBL/GenBank/DDBJ databases">
        <authorList>
            <person name="Sun Q."/>
            <person name="Zhou Y."/>
        </authorList>
    </citation>
    <scope>NUCLEOTIDE SEQUENCE</scope>
    <source>
        <strain evidence="2">CGMCC 1.15725</strain>
    </source>
</reference>
<organism evidence="2 3">
    <name type="scientific">Aliidongia dinghuensis</name>
    <dbReference type="NCBI Taxonomy" id="1867774"/>
    <lineage>
        <taxon>Bacteria</taxon>
        <taxon>Pseudomonadati</taxon>
        <taxon>Pseudomonadota</taxon>
        <taxon>Alphaproteobacteria</taxon>
        <taxon>Rhodospirillales</taxon>
        <taxon>Dongiaceae</taxon>
        <taxon>Aliidongia</taxon>
    </lineage>
</organism>
<dbReference type="AlphaFoldDB" id="A0A8J2YUI3"/>
<evidence type="ECO:0000256" key="1">
    <source>
        <dbReference type="SAM" id="MobiDB-lite"/>
    </source>
</evidence>
<evidence type="ECO:0000313" key="3">
    <source>
        <dbReference type="Proteomes" id="UP000646365"/>
    </source>
</evidence>
<feature type="region of interest" description="Disordered" evidence="1">
    <location>
        <begin position="136"/>
        <end position="156"/>
    </location>
</feature>
<dbReference type="Proteomes" id="UP000646365">
    <property type="component" value="Unassembled WGS sequence"/>
</dbReference>
<evidence type="ECO:0000313" key="2">
    <source>
        <dbReference type="EMBL" id="GGF20310.1"/>
    </source>
</evidence>
<protein>
    <submittedName>
        <fullName evidence="2">Uncharacterized protein</fullName>
    </submittedName>
</protein>
<proteinExistence type="predicted"/>
<reference evidence="2" key="1">
    <citation type="journal article" date="2014" name="Int. J. Syst. Evol. Microbiol.">
        <title>Complete genome sequence of Corynebacterium casei LMG S-19264T (=DSM 44701T), isolated from a smear-ripened cheese.</title>
        <authorList>
            <consortium name="US DOE Joint Genome Institute (JGI-PGF)"/>
            <person name="Walter F."/>
            <person name="Albersmeier A."/>
            <person name="Kalinowski J."/>
            <person name="Ruckert C."/>
        </authorList>
    </citation>
    <scope>NUCLEOTIDE SEQUENCE</scope>
    <source>
        <strain evidence="2">CGMCC 1.15725</strain>
    </source>
</reference>
<gene>
    <name evidence="2" type="ORF">GCM10011611_27870</name>
</gene>
<sequence length="172" mass="15587">MLSVGDMVQPGAIGASYGMSSYTVVPGTTPGSAALPSVPTPGALLQSAVPDPSAATGLGAAAAPGQADPTALAASAMPAGGALPTAGAPIPGASIPGASIPGASIPGASIPGASTPSLPAMPAAAPVDPANLPSLDGASPAITAAPNPSGDASGAPSRLQTIAGLVSDVVGG</sequence>
<comment type="caution">
    <text evidence="2">The sequence shown here is derived from an EMBL/GenBank/DDBJ whole genome shotgun (WGS) entry which is preliminary data.</text>
</comment>